<dbReference type="PANTHER" id="PTHR33785">
    <property type="entry name" value="OS06G0550800 PROTEIN"/>
    <property type="match status" value="1"/>
</dbReference>
<dbReference type="EMBL" id="CACTIH010000037">
    <property type="protein sequence ID" value="CAA2938680.1"/>
    <property type="molecule type" value="Genomic_DNA"/>
</dbReference>
<accession>A0A8S0PEX8</accession>
<evidence type="ECO:0000256" key="1">
    <source>
        <dbReference type="SAM" id="MobiDB-lite"/>
    </source>
</evidence>
<comment type="caution">
    <text evidence="2">The sequence shown here is derived from an EMBL/GenBank/DDBJ whole genome shotgun (WGS) entry which is preliminary data.</text>
</comment>
<feature type="region of interest" description="Disordered" evidence="1">
    <location>
        <begin position="139"/>
        <end position="178"/>
    </location>
</feature>
<sequence>MNLIGESLEPFLFKDENLEPGELMEEGWFFGNLLDRKKRMLRSYSDPCTSLNTTFSEKSYEETYKSIEKLSVGMELDQPSLMRTPSMPEKGSVHRTKKSNGQGKRVDLLRAPSLPTCSGEEEFQDEESDFSMGKLIRQASLNHSDRKTPTKPASKSLTKKSSITRHSSQRKPDIETIDMEGYSEMKQKHLIYQAMKMQKSNDRRGFRDSRLSYNKRDSNPNVLKTLEEYEYFSETWHGESSAPPIPKWVDKRSNKDMKAQIKFWARAVASNVRAEC</sequence>
<evidence type="ECO:0000313" key="2">
    <source>
        <dbReference type="EMBL" id="CAA2938680.1"/>
    </source>
</evidence>
<dbReference type="AlphaFoldDB" id="A0A8S0PEX8"/>
<feature type="region of interest" description="Disordered" evidence="1">
    <location>
        <begin position="83"/>
        <end position="105"/>
    </location>
</feature>
<name>A0A8S0PEX8_OLEEU</name>
<proteinExistence type="predicted"/>
<dbReference type="Proteomes" id="UP000594638">
    <property type="component" value="Unassembled WGS sequence"/>
</dbReference>
<dbReference type="Gramene" id="OE9A005919T1">
    <property type="protein sequence ID" value="OE9A005919C1"/>
    <property type="gene ID" value="OE9A005919"/>
</dbReference>
<gene>
    <name evidence="2" type="ORF">OLEA9_A005919</name>
</gene>
<dbReference type="PANTHER" id="PTHR33785:SF5">
    <property type="entry name" value="SERINE_ARGININE REPETITIVE MATRIX PROTEIN"/>
    <property type="match status" value="1"/>
</dbReference>
<organism evidence="2 3">
    <name type="scientific">Olea europaea subsp. europaea</name>
    <dbReference type="NCBI Taxonomy" id="158383"/>
    <lineage>
        <taxon>Eukaryota</taxon>
        <taxon>Viridiplantae</taxon>
        <taxon>Streptophyta</taxon>
        <taxon>Embryophyta</taxon>
        <taxon>Tracheophyta</taxon>
        <taxon>Spermatophyta</taxon>
        <taxon>Magnoliopsida</taxon>
        <taxon>eudicotyledons</taxon>
        <taxon>Gunneridae</taxon>
        <taxon>Pentapetalae</taxon>
        <taxon>asterids</taxon>
        <taxon>lamiids</taxon>
        <taxon>Lamiales</taxon>
        <taxon>Oleaceae</taxon>
        <taxon>Oleeae</taxon>
        <taxon>Olea</taxon>
    </lineage>
</organism>
<reference evidence="2 3" key="1">
    <citation type="submission" date="2019-12" db="EMBL/GenBank/DDBJ databases">
        <authorList>
            <person name="Alioto T."/>
            <person name="Alioto T."/>
            <person name="Gomez Garrido J."/>
        </authorList>
    </citation>
    <scope>NUCLEOTIDE SEQUENCE [LARGE SCALE GENOMIC DNA]</scope>
</reference>
<feature type="compositionally biased region" description="Polar residues" evidence="1">
    <location>
        <begin position="151"/>
        <end position="166"/>
    </location>
</feature>
<dbReference type="OrthoDB" id="1875420at2759"/>
<evidence type="ECO:0000313" key="3">
    <source>
        <dbReference type="Proteomes" id="UP000594638"/>
    </source>
</evidence>
<keyword evidence="3" id="KW-1185">Reference proteome</keyword>
<protein>
    <submittedName>
        <fullName evidence="2">Uncharacterized protein</fullName>
    </submittedName>
</protein>